<feature type="transmembrane region" description="Helical" evidence="2">
    <location>
        <begin position="103"/>
        <end position="125"/>
    </location>
</feature>
<name>A0ABM7ICV6_9MYCO</name>
<evidence type="ECO:0000256" key="2">
    <source>
        <dbReference type="SAM" id="Phobius"/>
    </source>
</evidence>
<dbReference type="RefSeq" id="WP_138232480.1">
    <property type="nucleotide sequence ID" value="NZ_AP022577.1"/>
</dbReference>
<evidence type="ECO:0000313" key="3">
    <source>
        <dbReference type="EMBL" id="BBX84549.1"/>
    </source>
</evidence>
<proteinExistence type="predicted"/>
<evidence type="ECO:0000313" key="4">
    <source>
        <dbReference type="Proteomes" id="UP000465609"/>
    </source>
</evidence>
<evidence type="ECO:0008006" key="5">
    <source>
        <dbReference type="Google" id="ProtNLM"/>
    </source>
</evidence>
<accession>A0ABM7ICV6</accession>
<gene>
    <name evidence="3" type="ORF">MAUB_24220</name>
</gene>
<keyword evidence="4" id="KW-1185">Reference proteome</keyword>
<protein>
    <recommendedName>
        <fullName evidence="5">DUF2993 domain-containing protein</fullName>
    </recommendedName>
</protein>
<keyword evidence="2" id="KW-0472">Membrane</keyword>
<dbReference type="Pfam" id="PF11209">
    <property type="entry name" value="LmeA"/>
    <property type="match status" value="1"/>
</dbReference>
<evidence type="ECO:0000256" key="1">
    <source>
        <dbReference type="SAM" id="MobiDB-lite"/>
    </source>
</evidence>
<organism evidence="3 4">
    <name type="scientific">Mycolicibacterium aubagnense</name>
    <dbReference type="NCBI Taxonomy" id="319707"/>
    <lineage>
        <taxon>Bacteria</taxon>
        <taxon>Bacillati</taxon>
        <taxon>Actinomycetota</taxon>
        <taxon>Actinomycetes</taxon>
        <taxon>Mycobacteriales</taxon>
        <taxon>Mycobacteriaceae</taxon>
        <taxon>Mycolicibacterium</taxon>
    </lineage>
</organism>
<dbReference type="Proteomes" id="UP000465609">
    <property type="component" value="Chromosome"/>
</dbReference>
<feature type="region of interest" description="Disordered" evidence="1">
    <location>
        <begin position="1"/>
        <end position="89"/>
    </location>
</feature>
<keyword evidence="2" id="KW-0812">Transmembrane</keyword>
<dbReference type="InterPro" id="IPR021373">
    <property type="entry name" value="DUF2993"/>
</dbReference>
<reference evidence="3 4" key="1">
    <citation type="journal article" date="2019" name="Emerg. Microbes Infect.">
        <title>Comprehensive subspecies identification of 175 nontuberculous mycobacteria species based on 7547 genomic profiles.</title>
        <authorList>
            <person name="Matsumoto Y."/>
            <person name="Kinjo T."/>
            <person name="Motooka D."/>
            <person name="Nabeya D."/>
            <person name="Jung N."/>
            <person name="Uechi K."/>
            <person name="Horii T."/>
            <person name="Iida T."/>
            <person name="Fujita J."/>
            <person name="Nakamura S."/>
        </authorList>
    </citation>
    <scope>NUCLEOTIDE SEQUENCE [LARGE SCALE GENOMIC DNA]</scope>
    <source>
        <strain evidence="3 4">JCM 15296</strain>
    </source>
</reference>
<sequence>MTDPWARPANEDAAPSAEPAPQATHVPAAPGAQPTEVLTAAEQPAPAAADVPPAYGADVPAPPPYGAGDVPPTSYPAPQQVPATDPPKKRRGVMELLRDPMSLILIIVIALALSAAGVVGGEFYARSRGNSVVSQAVQCVVQDKVDVQFGATPFLWQVANSNYDHITVTTAGNQVRFAKGMKAQIQIDDVKLQKTDKSAGTIGSLEATVTWSADGIKQTIADTVPVLGGLVSDVTTDPSSGTIVLDAPMTQIVAKPTISDGDLTLQVEQLTGLGFLLPRESIQPALNMFAAQLTKDYPMGIRPESLQVTGTGVTAKFSTKNATIPLAQQNTCFSGL</sequence>
<dbReference type="EMBL" id="AP022577">
    <property type="protein sequence ID" value="BBX84549.1"/>
    <property type="molecule type" value="Genomic_DNA"/>
</dbReference>
<keyword evidence="2" id="KW-1133">Transmembrane helix</keyword>
<feature type="compositionally biased region" description="Low complexity" evidence="1">
    <location>
        <begin position="44"/>
        <end position="59"/>
    </location>
</feature>